<evidence type="ECO:0000256" key="4">
    <source>
        <dbReference type="ARBA" id="ARBA00022490"/>
    </source>
</evidence>
<feature type="domain" description="FAD dependent oxidoreductase" evidence="8">
    <location>
        <begin position="24"/>
        <end position="379"/>
    </location>
</feature>
<sequence length="552" mass="60329">MFSSHLDPDQRDAALKSLATNTFDVLVIGGGVTGVGAALDAASRGLKVALVEASDLASGTSSRSSKLIHGGLRYLEQYDFKLVREALHERELMVSSLAPHLVKPLAFLYPLHEKVRERTYVGAGLALYDALRGFQRALPGHKHISQKKILEIAPSLRPDLVTGAIKYFDAQVDDARHTMMIARTAVRHGAVVATNVRVESLVREGKRVLGVKARDTESGKLITIKATATVMCAGIWSDQLHDSFGLKAGYNVTMSKGVHIVLPKKAIQSREGIILKTAKSVLFLIPWSNKWIVGTTDTPYTADPSKPLAEREDIEYIINEANKVLKPKLKIEDVIGVYAGLRPLVANKKDSSTTKLSREHTVDRSAPGFVSIAGGKYTTYRVMGKDVIDLAGIELRRIIPESVTEKLPIVGADGYYALIQQAERIAEESGLSSESVIHLLNRYGSLISEVLQIIEMDPKLAKPLAKDLPYLKAEIYYAASHEGARSVDDVISRRTRLAFEATDSAIEIANDVATLIAPILKWTAKQKKDSISAYLKIAEYEIEALEDALASA</sequence>
<evidence type="ECO:0000256" key="2">
    <source>
        <dbReference type="ARBA" id="ARBA00004496"/>
    </source>
</evidence>
<dbReference type="PROSITE" id="PS00977">
    <property type="entry name" value="FAD_G3PDH_1"/>
    <property type="match status" value="1"/>
</dbReference>
<reference evidence="10" key="1">
    <citation type="submission" date="2020-05" db="EMBL/GenBank/DDBJ databases">
        <authorList>
            <person name="Chiriac C."/>
            <person name="Salcher M."/>
            <person name="Ghai R."/>
            <person name="Kavagutti S V."/>
        </authorList>
    </citation>
    <scope>NUCLEOTIDE SEQUENCE</scope>
</reference>
<dbReference type="InterPro" id="IPR038299">
    <property type="entry name" value="DAO_C_sf"/>
</dbReference>
<evidence type="ECO:0000256" key="6">
    <source>
        <dbReference type="ARBA" id="ARBA00022827"/>
    </source>
</evidence>
<accession>A0A6J6TPG8</accession>
<evidence type="ECO:0000313" key="10">
    <source>
        <dbReference type="EMBL" id="CAB4748259.1"/>
    </source>
</evidence>
<dbReference type="GO" id="GO:0005737">
    <property type="term" value="C:cytoplasm"/>
    <property type="evidence" value="ECO:0007669"/>
    <property type="project" value="UniProtKB-SubCell"/>
</dbReference>
<feature type="domain" description="Alpha-glycerophosphate oxidase C-terminal" evidence="9">
    <location>
        <begin position="402"/>
        <end position="527"/>
    </location>
</feature>
<evidence type="ECO:0000259" key="8">
    <source>
        <dbReference type="Pfam" id="PF01266"/>
    </source>
</evidence>
<proteinExistence type="inferred from homology"/>
<evidence type="ECO:0000256" key="1">
    <source>
        <dbReference type="ARBA" id="ARBA00001974"/>
    </source>
</evidence>
<dbReference type="Gene3D" id="3.50.50.60">
    <property type="entry name" value="FAD/NAD(P)-binding domain"/>
    <property type="match status" value="1"/>
</dbReference>
<gene>
    <name evidence="10" type="ORF">UFOPK2842_00218</name>
</gene>
<dbReference type="NCBIfam" id="NF008899">
    <property type="entry name" value="PRK12266.1"/>
    <property type="match status" value="1"/>
</dbReference>
<dbReference type="AlphaFoldDB" id="A0A6J6TPG8"/>
<comment type="similarity">
    <text evidence="3">Belongs to the FAD-dependent glycerol-3-phosphate dehydrogenase family.</text>
</comment>
<evidence type="ECO:0000256" key="3">
    <source>
        <dbReference type="ARBA" id="ARBA00007330"/>
    </source>
</evidence>
<comment type="cofactor">
    <cofactor evidence="1">
        <name>FAD</name>
        <dbReference type="ChEBI" id="CHEBI:57692"/>
    </cofactor>
</comment>
<dbReference type="InterPro" id="IPR036188">
    <property type="entry name" value="FAD/NAD-bd_sf"/>
</dbReference>
<keyword evidence="4" id="KW-0963">Cytoplasm</keyword>
<dbReference type="PRINTS" id="PR01001">
    <property type="entry name" value="FADG3PDH"/>
</dbReference>
<dbReference type="Pfam" id="PF01266">
    <property type="entry name" value="DAO"/>
    <property type="match status" value="1"/>
</dbReference>
<dbReference type="Gene3D" id="3.30.9.10">
    <property type="entry name" value="D-Amino Acid Oxidase, subunit A, domain 2"/>
    <property type="match status" value="1"/>
</dbReference>
<name>A0A6J6TPG8_9ZZZZ</name>
<dbReference type="GO" id="GO:0046168">
    <property type="term" value="P:glycerol-3-phosphate catabolic process"/>
    <property type="evidence" value="ECO:0007669"/>
    <property type="project" value="TreeGrafter"/>
</dbReference>
<dbReference type="SUPFAM" id="SSF51905">
    <property type="entry name" value="FAD/NAD(P)-binding domain"/>
    <property type="match status" value="1"/>
</dbReference>
<dbReference type="InterPro" id="IPR006076">
    <property type="entry name" value="FAD-dep_OxRdtase"/>
</dbReference>
<dbReference type="PANTHER" id="PTHR11985">
    <property type="entry name" value="GLYCEROL-3-PHOSPHATE DEHYDROGENASE"/>
    <property type="match status" value="1"/>
</dbReference>
<dbReference type="Pfam" id="PF16901">
    <property type="entry name" value="DAO_C"/>
    <property type="match status" value="1"/>
</dbReference>
<keyword evidence="7" id="KW-0560">Oxidoreductase</keyword>
<keyword evidence="5" id="KW-0285">Flavoprotein</keyword>
<dbReference type="EMBL" id="CAEZZI010000011">
    <property type="protein sequence ID" value="CAB4748259.1"/>
    <property type="molecule type" value="Genomic_DNA"/>
</dbReference>
<dbReference type="InterPro" id="IPR000447">
    <property type="entry name" value="G3P_DH_FAD-dep"/>
</dbReference>
<evidence type="ECO:0000256" key="7">
    <source>
        <dbReference type="ARBA" id="ARBA00023002"/>
    </source>
</evidence>
<keyword evidence="6" id="KW-0274">FAD</keyword>
<dbReference type="Gene3D" id="1.10.8.870">
    <property type="entry name" value="Alpha-glycerophosphate oxidase, cap domain"/>
    <property type="match status" value="1"/>
</dbReference>
<dbReference type="InterPro" id="IPR031656">
    <property type="entry name" value="DAO_C"/>
</dbReference>
<dbReference type="GO" id="GO:0004368">
    <property type="term" value="F:glycerol-3-phosphate dehydrogenase (quinone) activity"/>
    <property type="evidence" value="ECO:0007669"/>
    <property type="project" value="InterPro"/>
</dbReference>
<protein>
    <submittedName>
        <fullName evidence="10">Unannotated protein</fullName>
    </submittedName>
</protein>
<evidence type="ECO:0000256" key="5">
    <source>
        <dbReference type="ARBA" id="ARBA00022630"/>
    </source>
</evidence>
<dbReference type="FunFam" id="1.10.8.870:FF:000003">
    <property type="entry name" value="Glycerol-3-phosphate dehydrogenase"/>
    <property type="match status" value="1"/>
</dbReference>
<comment type="subcellular location">
    <subcellularLocation>
        <location evidence="2">Cytoplasm</location>
    </subcellularLocation>
</comment>
<evidence type="ECO:0000259" key="9">
    <source>
        <dbReference type="Pfam" id="PF16901"/>
    </source>
</evidence>
<organism evidence="10">
    <name type="scientific">freshwater metagenome</name>
    <dbReference type="NCBI Taxonomy" id="449393"/>
    <lineage>
        <taxon>unclassified sequences</taxon>
        <taxon>metagenomes</taxon>
        <taxon>ecological metagenomes</taxon>
    </lineage>
</organism>
<dbReference type="PANTHER" id="PTHR11985:SF31">
    <property type="entry name" value="GLYCEROL-3-PHOSPHATE DEHYDROGENASE 2"/>
    <property type="match status" value="1"/>
</dbReference>